<dbReference type="AlphaFoldDB" id="A0A8X6FV70"/>
<name>A0A8X6FV70_TRICU</name>
<evidence type="ECO:0000313" key="2">
    <source>
        <dbReference type="Proteomes" id="UP000887116"/>
    </source>
</evidence>
<feature type="non-terminal residue" evidence="1">
    <location>
        <position position="1"/>
    </location>
</feature>
<comment type="caution">
    <text evidence="1">The sequence shown here is derived from an EMBL/GenBank/DDBJ whole genome shotgun (WGS) entry which is preliminary data.</text>
</comment>
<sequence length="73" mass="8170">RIQITLLGSRKGIKENKSPVSVNSLMMHEMSQALGLDTELNPSKYPDPFLANLQKKRLEKSPSSSISNNFKIL</sequence>
<proteinExistence type="predicted"/>
<organism evidence="1 2">
    <name type="scientific">Trichonephila clavata</name>
    <name type="common">Joro spider</name>
    <name type="synonym">Nephila clavata</name>
    <dbReference type="NCBI Taxonomy" id="2740835"/>
    <lineage>
        <taxon>Eukaryota</taxon>
        <taxon>Metazoa</taxon>
        <taxon>Ecdysozoa</taxon>
        <taxon>Arthropoda</taxon>
        <taxon>Chelicerata</taxon>
        <taxon>Arachnida</taxon>
        <taxon>Araneae</taxon>
        <taxon>Araneomorphae</taxon>
        <taxon>Entelegynae</taxon>
        <taxon>Araneoidea</taxon>
        <taxon>Nephilidae</taxon>
        <taxon>Trichonephila</taxon>
    </lineage>
</organism>
<keyword evidence="2" id="KW-1185">Reference proteome</keyword>
<accession>A0A8X6FV70</accession>
<gene>
    <name evidence="1" type="ORF">TNCT_590551</name>
</gene>
<evidence type="ECO:0000313" key="1">
    <source>
        <dbReference type="EMBL" id="GFQ89932.1"/>
    </source>
</evidence>
<dbReference type="Proteomes" id="UP000887116">
    <property type="component" value="Unassembled WGS sequence"/>
</dbReference>
<dbReference type="EMBL" id="BMAO01023620">
    <property type="protein sequence ID" value="GFQ89932.1"/>
    <property type="molecule type" value="Genomic_DNA"/>
</dbReference>
<reference evidence="1" key="1">
    <citation type="submission" date="2020-07" db="EMBL/GenBank/DDBJ databases">
        <title>Multicomponent nature underlies the extraordinary mechanical properties of spider dragline silk.</title>
        <authorList>
            <person name="Kono N."/>
            <person name="Nakamura H."/>
            <person name="Mori M."/>
            <person name="Yoshida Y."/>
            <person name="Ohtoshi R."/>
            <person name="Malay A.D."/>
            <person name="Moran D.A.P."/>
            <person name="Tomita M."/>
            <person name="Numata K."/>
            <person name="Arakawa K."/>
        </authorList>
    </citation>
    <scope>NUCLEOTIDE SEQUENCE</scope>
</reference>
<protein>
    <submittedName>
        <fullName evidence="1">Uncharacterized protein</fullName>
    </submittedName>
</protein>